<sequence length="90" mass="9980">WDRPEVRILCEKAAAALTTNGLLVIHEAFINDEKTGPLPVAEYSALLMNITQGKCYCPNEYGLILEELAFDVGPYKDTMADRGFMSAVKQ</sequence>
<gene>
    <name evidence="1" type="ORF">METZ01_LOCUS510034</name>
</gene>
<dbReference type="Gene3D" id="3.40.50.150">
    <property type="entry name" value="Vaccinia Virus protein VP39"/>
    <property type="match status" value="1"/>
</dbReference>
<reference evidence="1" key="1">
    <citation type="submission" date="2018-05" db="EMBL/GenBank/DDBJ databases">
        <authorList>
            <person name="Lanie J.A."/>
            <person name="Ng W.-L."/>
            <person name="Kazmierczak K.M."/>
            <person name="Andrzejewski T.M."/>
            <person name="Davidsen T.M."/>
            <person name="Wayne K.J."/>
            <person name="Tettelin H."/>
            <person name="Glass J.I."/>
            <person name="Rusch D."/>
            <person name="Podicherti R."/>
            <person name="Tsui H.-C.T."/>
            <person name="Winkler M.E."/>
        </authorList>
    </citation>
    <scope>NUCLEOTIDE SEQUENCE</scope>
</reference>
<organism evidence="1">
    <name type="scientific">marine metagenome</name>
    <dbReference type="NCBI Taxonomy" id="408172"/>
    <lineage>
        <taxon>unclassified sequences</taxon>
        <taxon>metagenomes</taxon>
        <taxon>ecological metagenomes</taxon>
    </lineage>
</organism>
<protein>
    <recommendedName>
        <fullName evidence="2">O-methyltransferase domain-containing protein</fullName>
    </recommendedName>
</protein>
<evidence type="ECO:0008006" key="2">
    <source>
        <dbReference type="Google" id="ProtNLM"/>
    </source>
</evidence>
<evidence type="ECO:0000313" key="1">
    <source>
        <dbReference type="EMBL" id="SVE57180.1"/>
    </source>
</evidence>
<dbReference type="InterPro" id="IPR029063">
    <property type="entry name" value="SAM-dependent_MTases_sf"/>
</dbReference>
<proteinExistence type="predicted"/>
<name>A0A383ELI8_9ZZZZ</name>
<feature type="non-terminal residue" evidence="1">
    <location>
        <position position="1"/>
    </location>
</feature>
<dbReference type="EMBL" id="UINC01226616">
    <property type="protein sequence ID" value="SVE57180.1"/>
    <property type="molecule type" value="Genomic_DNA"/>
</dbReference>
<dbReference type="AlphaFoldDB" id="A0A383ELI8"/>
<accession>A0A383ELI8</accession>